<dbReference type="Proteomes" id="UP000092677">
    <property type="component" value="Unassembled WGS sequence"/>
</dbReference>
<sequence>MGSMYCNMKSMGIRDCRRKLDVECYRILLAFMYMYEVRYQGINVEYVDHDPVIVPQALSRVCSEKFIKFLKANYSDGEVPFSMYVEHLVERLDMLMTSRNVTWIFDDIGIYESSFITTNSMRNESDHSRRDDTGGKNDNFPYQQRASGDGRGL</sequence>
<accession>A0A170RL41</accession>
<proteinExistence type="predicted"/>
<gene>
    <name evidence="2" type="ORF">EHRUM2_00900</name>
</gene>
<evidence type="ECO:0000256" key="1">
    <source>
        <dbReference type="SAM" id="MobiDB-lite"/>
    </source>
</evidence>
<protein>
    <submittedName>
        <fullName evidence="2">Uncharacterized protein</fullName>
    </submittedName>
</protein>
<dbReference type="EMBL" id="BDDL01000013">
    <property type="protein sequence ID" value="GAT76892.1"/>
    <property type="molecule type" value="Genomic_DNA"/>
</dbReference>
<feature type="region of interest" description="Disordered" evidence="1">
    <location>
        <begin position="121"/>
        <end position="153"/>
    </location>
</feature>
<reference evidence="3" key="1">
    <citation type="submission" date="2016-05" db="EMBL/GenBank/DDBJ databases">
        <title>Draft genome sequences of four strains of Ehrlichia ruminantium, a tick-borne pathogen of ruminants, isolated from Zimbabwe, The Gambia and Ghana.</title>
        <authorList>
            <person name="Nakao R."/>
            <person name="Jongejan F."/>
            <person name="Sugimoto C."/>
        </authorList>
    </citation>
    <scope>NUCLEOTIDE SEQUENCE [LARGE SCALE GENOMIC DNA]</scope>
    <source>
        <strain evidence="3">Kerr Seringe</strain>
    </source>
</reference>
<name>A0A170RL41_EHRRU</name>
<dbReference type="AlphaFoldDB" id="A0A170RL41"/>
<comment type="caution">
    <text evidence="2">The sequence shown here is derived from an EMBL/GenBank/DDBJ whole genome shotgun (WGS) entry which is preliminary data.</text>
</comment>
<organism evidence="2 3">
    <name type="scientific">Ehrlichia ruminantium</name>
    <name type="common">heartwater rickettsia</name>
    <name type="synonym">Cowdria ruminantium</name>
    <dbReference type="NCBI Taxonomy" id="779"/>
    <lineage>
        <taxon>Bacteria</taxon>
        <taxon>Pseudomonadati</taxon>
        <taxon>Pseudomonadota</taxon>
        <taxon>Alphaproteobacteria</taxon>
        <taxon>Rickettsiales</taxon>
        <taxon>Anaplasmataceae</taxon>
        <taxon>Ehrlichia</taxon>
    </lineage>
</organism>
<feature type="compositionally biased region" description="Basic and acidic residues" evidence="1">
    <location>
        <begin position="123"/>
        <end position="135"/>
    </location>
</feature>
<evidence type="ECO:0000313" key="2">
    <source>
        <dbReference type="EMBL" id="GAT76892.1"/>
    </source>
</evidence>
<evidence type="ECO:0000313" key="3">
    <source>
        <dbReference type="Proteomes" id="UP000092677"/>
    </source>
</evidence>